<dbReference type="PROSITE" id="PS00374">
    <property type="entry name" value="MGMT"/>
    <property type="match status" value="1"/>
</dbReference>
<dbReference type="PATRIC" id="fig|1121307.3.peg.625"/>
<dbReference type="Proteomes" id="UP000036756">
    <property type="component" value="Unassembled WGS sequence"/>
</dbReference>
<dbReference type="OrthoDB" id="9802228at2"/>
<feature type="domain" description="Methylguanine DNA methyltransferase ribonuclease-like" evidence="11">
    <location>
        <begin position="6"/>
        <end position="66"/>
    </location>
</feature>
<keyword evidence="4 9" id="KW-0489">Methyltransferase</keyword>
<dbReference type="CDD" id="cd06445">
    <property type="entry name" value="ATase"/>
    <property type="match status" value="1"/>
</dbReference>
<protein>
    <recommendedName>
        <fullName evidence="9">Methylated-DNA--protein-cysteine methyltransferase</fullName>
        <ecNumber evidence="9">2.1.1.63</ecNumber>
    </recommendedName>
    <alternativeName>
        <fullName evidence="9">6-O-methylguanine-DNA methyltransferase</fullName>
        <shortName evidence="9">MGMT</shortName>
    </alternativeName>
    <alternativeName>
        <fullName evidence="9">O-6-methylguanine-DNA-alkyltransferase</fullName>
    </alternativeName>
</protein>
<dbReference type="HAMAP" id="MF_00772">
    <property type="entry name" value="OGT"/>
    <property type="match status" value="1"/>
</dbReference>
<dbReference type="AlphaFoldDB" id="A0A0J8D5D5"/>
<organism evidence="12 13">
    <name type="scientific">Clostridium cylindrosporum DSM 605</name>
    <dbReference type="NCBI Taxonomy" id="1121307"/>
    <lineage>
        <taxon>Bacteria</taxon>
        <taxon>Bacillati</taxon>
        <taxon>Bacillota</taxon>
        <taxon>Clostridia</taxon>
        <taxon>Eubacteriales</taxon>
        <taxon>Clostridiaceae</taxon>
        <taxon>Clostridium</taxon>
    </lineage>
</organism>
<name>A0A0J8D5D5_CLOCY</name>
<dbReference type="GO" id="GO:0032259">
    <property type="term" value="P:methylation"/>
    <property type="evidence" value="ECO:0007669"/>
    <property type="project" value="UniProtKB-KW"/>
</dbReference>
<dbReference type="EMBL" id="LFVU01000028">
    <property type="protein sequence ID" value="KMT21027.1"/>
    <property type="molecule type" value="Genomic_DNA"/>
</dbReference>
<dbReference type="GO" id="GO:0006307">
    <property type="term" value="P:DNA alkylation repair"/>
    <property type="evidence" value="ECO:0007669"/>
    <property type="project" value="UniProtKB-UniRule"/>
</dbReference>
<evidence type="ECO:0000256" key="8">
    <source>
        <dbReference type="ARBA" id="ARBA00049348"/>
    </source>
</evidence>
<dbReference type="Gene3D" id="3.30.160.70">
    <property type="entry name" value="Methylated DNA-protein cysteine methyltransferase domain"/>
    <property type="match status" value="1"/>
</dbReference>
<evidence type="ECO:0000256" key="3">
    <source>
        <dbReference type="ARBA" id="ARBA00022490"/>
    </source>
</evidence>
<dbReference type="SUPFAM" id="SSF53155">
    <property type="entry name" value="Methylated DNA-protein cysteine methyltransferase domain"/>
    <property type="match status" value="1"/>
</dbReference>
<reference evidence="12 13" key="1">
    <citation type="submission" date="2015-06" db="EMBL/GenBank/DDBJ databases">
        <title>Draft genome sequence of the purine-degrading Clostridium cylindrosporum HC-1 (DSM 605).</title>
        <authorList>
            <person name="Poehlein A."/>
            <person name="Schiel-Bengelsdorf B."/>
            <person name="Bengelsdorf F."/>
            <person name="Daniel R."/>
            <person name="Duerre P."/>
        </authorList>
    </citation>
    <scope>NUCLEOTIDE SEQUENCE [LARGE SCALE GENOMIC DNA]</scope>
    <source>
        <strain evidence="12 13">DSM 605</strain>
    </source>
</reference>
<proteinExistence type="inferred from homology"/>
<evidence type="ECO:0000259" key="10">
    <source>
        <dbReference type="Pfam" id="PF01035"/>
    </source>
</evidence>
<dbReference type="PANTHER" id="PTHR10815:SF5">
    <property type="entry name" value="METHYLATED-DNA--PROTEIN-CYSTEINE METHYLTRANSFERASE"/>
    <property type="match status" value="1"/>
</dbReference>
<dbReference type="SUPFAM" id="SSF46767">
    <property type="entry name" value="Methylated DNA-protein cysteine methyltransferase, C-terminal domain"/>
    <property type="match status" value="1"/>
</dbReference>
<keyword evidence="6 9" id="KW-0227">DNA damage</keyword>
<dbReference type="InterPro" id="IPR001497">
    <property type="entry name" value="MethylDNA_cys_MeTrfase_AS"/>
</dbReference>
<feature type="domain" description="Methylated-DNA-[protein]-cysteine S-methyltransferase DNA binding" evidence="10">
    <location>
        <begin position="72"/>
        <end position="152"/>
    </location>
</feature>
<dbReference type="InterPro" id="IPR036217">
    <property type="entry name" value="MethylDNA_cys_MeTrfase_DNAb"/>
</dbReference>
<comment type="caution">
    <text evidence="12">The sequence shown here is derived from an EMBL/GenBank/DDBJ whole genome shotgun (WGS) entry which is preliminary data.</text>
</comment>
<dbReference type="NCBIfam" id="TIGR00589">
    <property type="entry name" value="ogt"/>
    <property type="match status" value="1"/>
</dbReference>
<evidence type="ECO:0000256" key="9">
    <source>
        <dbReference type="HAMAP-Rule" id="MF_00772"/>
    </source>
</evidence>
<keyword evidence="7 9" id="KW-0234">DNA repair</keyword>
<dbReference type="GO" id="GO:0003908">
    <property type="term" value="F:methylated-DNA-[protein]-cysteine S-methyltransferase activity"/>
    <property type="evidence" value="ECO:0007669"/>
    <property type="project" value="UniProtKB-UniRule"/>
</dbReference>
<evidence type="ECO:0000259" key="11">
    <source>
        <dbReference type="Pfam" id="PF02870"/>
    </source>
</evidence>
<comment type="miscellaneous">
    <text evidence="9">This enzyme catalyzes only one turnover and therefore is not strictly catalytic. According to one definition, an enzyme is a biocatalyst that acts repeatedly and over many reaction cycles.</text>
</comment>
<dbReference type="GO" id="GO:0005737">
    <property type="term" value="C:cytoplasm"/>
    <property type="evidence" value="ECO:0007669"/>
    <property type="project" value="UniProtKB-SubCell"/>
</dbReference>
<dbReference type="InterPro" id="IPR008332">
    <property type="entry name" value="MethylG_MeTrfase_N"/>
</dbReference>
<dbReference type="STRING" id="1121307.CLCY_1c02610"/>
<gene>
    <name evidence="12" type="primary">ogt</name>
    <name evidence="12" type="ORF">CLCY_1c02610</name>
</gene>
<dbReference type="Pfam" id="PF01035">
    <property type="entry name" value="DNA_binding_1"/>
    <property type="match status" value="1"/>
</dbReference>
<accession>A0A0J8D5D5</accession>
<evidence type="ECO:0000256" key="4">
    <source>
        <dbReference type="ARBA" id="ARBA00022603"/>
    </source>
</evidence>
<keyword evidence="3 9" id="KW-0963">Cytoplasm</keyword>
<evidence type="ECO:0000256" key="2">
    <source>
        <dbReference type="ARBA" id="ARBA00008711"/>
    </source>
</evidence>
<comment type="similarity">
    <text evidence="2 9">Belongs to the MGMT family.</text>
</comment>
<evidence type="ECO:0000256" key="6">
    <source>
        <dbReference type="ARBA" id="ARBA00022763"/>
    </source>
</evidence>
<evidence type="ECO:0000313" key="12">
    <source>
        <dbReference type="EMBL" id="KMT21027.1"/>
    </source>
</evidence>
<dbReference type="InterPro" id="IPR023546">
    <property type="entry name" value="MGMT"/>
</dbReference>
<evidence type="ECO:0000256" key="1">
    <source>
        <dbReference type="ARBA" id="ARBA00001286"/>
    </source>
</evidence>
<evidence type="ECO:0000256" key="5">
    <source>
        <dbReference type="ARBA" id="ARBA00022679"/>
    </source>
</evidence>
<dbReference type="RefSeq" id="WP_048571418.1">
    <property type="nucleotide sequence ID" value="NZ_LFVU01000028.1"/>
</dbReference>
<evidence type="ECO:0000256" key="7">
    <source>
        <dbReference type="ARBA" id="ARBA00023204"/>
    </source>
</evidence>
<dbReference type="EC" id="2.1.1.63" evidence="9"/>
<comment type="function">
    <text evidence="9">Involved in the cellular defense against the biological effects of O6-methylguanine (O6-MeG) and O4-methylthymine (O4-MeT) in DNA. Repairs the methylated nucleobase in DNA by stoichiometrically transferring the methyl group to a cysteine residue in the enzyme. This is a suicide reaction: the enzyme is irreversibly inactivated.</text>
</comment>
<dbReference type="InterPro" id="IPR036631">
    <property type="entry name" value="MGMT_N_sf"/>
</dbReference>
<dbReference type="Gene3D" id="1.10.10.10">
    <property type="entry name" value="Winged helix-like DNA-binding domain superfamily/Winged helix DNA-binding domain"/>
    <property type="match status" value="1"/>
</dbReference>
<dbReference type="FunFam" id="1.10.10.10:FF:000214">
    <property type="entry name" value="Methylated-DNA--protein-cysteine methyltransferase"/>
    <property type="match status" value="1"/>
</dbReference>
<dbReference type="PANTHER" id="PTHR10815">
    <property type="entry name" value="METHYLATED-DNA--PROTEIN-CYSTEINE METHYLTRANSFERASE"/>
    <property type="match status" value="1"/>
</dbReference>
<comment type="subcellular location">
    <subcellularLocation>
        <location evidence="9">Cytoplasm</location>
    </subcellularLocation>
</comment>
<comment type="catalytic activity">
    <reaction evidence="8 9">
        <text>a 6-O-methyl-2'-deoxyguanosine in DNA + L-cysteinyl-[protein] = S-methyl-L-cysteinyl-[protein] + a 2'-deoxyguanosine in DNA</text>
        <dbReference type="Rhea" id="RHEA:24000"/>
        <dbReference type="Rhea" id="RHEA-COMP:10131"/>
        <dbReference type="Rhea" id="RHEA-COMP:10132"/>
        <dbReference type="Rhea" id="RHEA-COMP:11367"/>
        <dbReference type="Rhea" id="RHEA-COMP:11368"/>
        <dbReference type="ChEBI" id="CHEBI:29950"/>
        <dbReference type="ChEBI" id="CHEBI:82612"/>
        <dbReference type="ChEBI" id="CHEBI:85445"/>
        <dbReference type="ChEBI" id="CHEBI:85448"/>
        <dbReference type="EC" id="2.1.1.63"/>
    </reaction>
</comment>
<sequence>MKNAFYYETKIGKLGIVENGVGITHIYFGEVIPKDINLVETPLLKKASEQLKEYFDGKRKTFDLPLIPQGTDFQQSVWRSLQEIPYGKTCTYKEVAICVGNEKASRAVGMANNRNPIPIFIPCHRVIGASGKLVGYAGGIGIKEKLLEIESVTILSN</sequence>
<feature type="active site" description="Nucleophile; methyl group acceptor" evidence="9">
    <location>
        <position position="123"/>
    </location>
</feature>
<keyword evidence="13" id="KW-1185">Reference proteome</keyword>
<dbReference type="InterPro" id="IPR036388">
    <property type="entry name" value="WH-like_DNA-bd_sf"/>
</dbReference>
<dbReference type="Pfam" id="PF02870">
    <property type="entry name" value="Methyltransf_1N"/>
    <property type="match status" value="1"/>
</dbReference>
<dbReference type="InterPro" id="IPR014048">
    <property type="entry name" value="MethylDNA_cys_MeTrfase_DNA-bd"/>
</dbReference>
<keyword evidence="5 9" id="KW-0808">Transferase</keyword>
<evidence type="ECO:0000313" key="13">
    <source>
        <dbReference type="Proteomes" id="UP000036756"/>
    </source>
</evidence>
<comment type="catalytic activity">
    <reaction evidence="1 9">
        <text>a 4-O-methyl-thymidine in DNA + L-cysteinyl-[protein] = a thymidine in DNA + S-methyl-L-cysteinyl-[protein]</text>
        <dbReference type="Rhea" id="RHEA:53428"/>
        <dbReference type="Rhea" id="RHEA-COMP:10131"/>
        <dbReference type="Rhea" id="RHEA-COMP:10132"/>
        <dbReference type="Rhea" id="RHEA-COMP:13555"/>
        <dbReference type="Rhea" id="RHEA-COMP:13556"/>
        <dbReference type="ChEBI" id="CHEBI:29950"/>
        <dbReference type="ChEBI" id="CHEBI:82612"/>
        <dbReference type="ChEBI" id="CHEBI:137386"/>
        <dbReference type="ChEBI" id="CHEBI:137387"/>
        <dbReference type="EC" id="2.1.1.63"/>
    </reaction>
</comment>